<dbReference type="CDD" id="cd00075">
    <property type="entry name" value="HATPase"/>
    <property type="match status" value="1"/>
</dbReference>
<reference evidence="8" key="2">
    <citation type="journal article" date="2021" name="PeerJ">
        <title>Extensive microbial diversity within the chicken gut microbiome revealed by metagenomics and culture.</title>
        <authorList>
            <person name="Gilroy R."/>
            <person name="Ravi A."/>
            <person name="Getino M."/>
            <person name="Pursley I."/>
            <person name="Horton D.L."/>
            <person name="Alikhan N.F."/>
            <person name="Baker D."/>
            <person name="Gharbi K."/>
            <person name="Hall N."/>
            <person name="Watson M."/>
            <person name="Adriaenssens E.M."/>
            <person name="Foster-Nyarko E."/>
            <person name="Jarju S."/>
            <person name="Secka A."/>
            <person name="Antonio M."/>
            <person name="Oren A."/>
            <person name="Chaudhuri R.R."/>
            <person name="La Ragione R."/>
            <person name="Hildebrand F."/>
            <person name="Pallen M.J."/>
        </authorList>
    </citation>
    <scope>NUCLEOTIDE SEQUENCE</scope>
    <source>
        <strain evidence="8">ChiSjej4B22-8349</strain>
    </source>
</reference>
<evidence type="ECO:0000259" key="7">
    <source>
        <dbReference type="PROSITE" id="PS50109"/>
    </source>
</evidence>
<dbReference type="InterPro" id="IPR005467">
    <property type="entry name" value="His_kinase_dom"/>
</dbReference>
<dbReference type="InterPro" id="IPR003594">
    <property type="entry name" value="HATPase_dom"/>
</dbReference>
<dbReference type="Gene3D" id="3.30.565.10">
    <property type="entry name" value="Histidine kinase-like ATPase, C-terminal domain"/>
    <property type="match status" value="1"/>
</dbReference>
<dbReference type="InterPro" id="IPR003661">
    <property type="entry name" value="HisK_dim/P_dom"/>
</dbReference>
<accession>A0A9D1N7B2</accession>
<dbReference type="AlphaFoldDB" id="A0A9D1N7B2"/>
<dbReference type="PROSITE" id="PS50109">
    <property type="entry name" value="HIS_KIN"/>
    <property type="match status" value="1"/>
</dbReference>
<protein>
    <recommendedName>
        <fullName evidence="2">histidine kinase</fullName>
        <ecNumber evidence="2">2.7.13.3</ecNumber>
    </recommendedName>
</protein>
<organism evidence="8 9">
    <name type="scientific">Candidatus Allocopromorpha excrementipullorum</name>
    <dbReference type="NCBI Taxonomy" id="2840743"/>
    <lineage>
        <taxon>Bacteria</taxon>
        <taxon>Bacillati</taxon>
        <taxon>Bacillota</taxon>
        <taxon>Clostridia</taxon>
        <taxon>Eubacteriales</taxon>
        <taxon>Eubacteriaceae</taxon>
        <taxon>Eubacteriaceae incertae sedis</taxon>
        <taxon>Candidatus Allocopromorpha</taxon>
    </lineage>
</organism>
<evidence type="ECO:0000313" key="9">
    <source>
        <dbReference type="Proteomes" id="UP000824130"/>
    </source>
</evidence>
<sequence length="321" mass="35273">MALAVMICCACAAVCVTVLILWRSRQRRLLERLEKMIGDAADGRFSDSCFDESMYSSLENQVARYLTATQMSVSRSESEKESIRTLISDIAHQTKTPVANMKLYSELMEETDMSEEAKEYLMALRSQAEKLSFLTSALVKMSRLETGMMTLHPEAGDIRELAEKTAAAYMEKAASKGLKMEVRGPEVKAFFDSRWTGEALGNIVDNAVKYTEQGSITIRTKKYEMFAAVEVADTGPGMPEEEIPKIFSRFYRGAGHHDEDGVGIGLYLAREIVSAGGGYIKAVSHQGKGSVFSLFLPLPAGKDATRDLPAGASARRSLSSQ</sequence>
<keyword evidence="3" id="KW-0597">Phosphoprotein</keyword>
<gene>
    <name evidence="8" type="ORF">IAD25_05275</name>
</gene>
<dbReference type="PANTHER" id="PTHR43711:SF1">
    <property type="entry name" value="HISTIDINE KINASE 1"/>
    <property type="match status" value="1"/>
</dbReference>
<dbReference type="GO" id="GO:0000155">
    <property type="term" value="F:phosphorelay sensor kinase activity"/>
    <property type="evidence" value="ECO:0007669"/>
    <property type="project" value="InterPro"/>
</dbReference>
<evidence type="ECO:0000256" key="6">
    <source>
        <dbReference type="ARBA" id="ARBA00023012"/>
    </source>
</evidence>
<dbReference type="Gene3D" id="1.10.287.130">
    <property type="match status" value="1"/>
</dbReference>
<dbReference type="InterPro" id="IPR004358">
    <property type="entry name" value="Sig_transdc_His_kin-like_C"/>
</dbReference>
<dbReference type="InterPro" id="IPR036097">
    <property type="entry name" value="HisK_dim/P_sf"/>
</dbReference>
<evidence type="ECO:0000256" key="2">
    <source>
        <dbReference type="ARBA" id="ARBA00012438"/>
    </source>
</evidence>
<evidence type="ECO:0000256" key="5">
    <source>
        <dbReference type="ARBA" id="ARBA00022777"/>
    </source>
</evidence>
<name>A0A9D1N7B2_9FIRM</name>
<evidence type="ECO:0000256" key="4">
    <source>
        <dbReference type="ARBA" id="ARBA00022679"/>
    </source>
</evidence>
<keyword evidence="5 8" id="KW-0418">Kinase</keyword>
<comment type="catalytic activity">
    <reaction evidence="1">
        <text>ATP + protein L-histidine = ADP + protein N-phospho-L-histidine.</text>
        <dbReference type="EC" id="2.7.13.3"/>
    </reaction>
</comment>
<dbReference type="InterPro" id="IPR050736">
    <property type="entry name" value="Sensor_HK_Regulatory"/>
</dbReference>
<evidence type="ECO:0000256" key="1">
    <source>
        <dbReference type="ARBA" id="ARBA00000085"/>
    </source>
</evidence>
<dbReference type="EMBL" id="DVOB01000117">
    <property type="protein sequence ID" value="HIU96109.1"/>
    <property type="molecule type" value="Genomic_DNA"/>
</dbReference>
<dbReference type="Pfam" id="PF00512">
    <property type="entry name" value="HisKA"/>
    <property type="match status" value="1"/>
</dbReference>
<comment type="caution">
    <text evidence="8">The sequence shown here is derived from an EMBL/GenBank/DDBJ whole genome shotgun (WGS) entry which is preliminary data.</text>
</comment>
<dbReference type="InterPro" id="IPR036890">
    <property type="entry name" value="HATPase_C_sf"/>
</dbReference>
<proteinExistence type="predicted"/>
<dbReference type="SMART" id="SM00387">
    <property type="entry name" value="HATPase_c"/>
    <property type="match status" value="1"/>
</dbReference>
<evidence type="ECO:0000256" key="3">
    <source>
        <dbReference type="ARBA" id="ARBA00022553"/>
    </source>
</evidence>
<dbReference type="PRINTS" id="PR00344">
    <property type="entry name" value="BCTRLSENSOR"/>
</dbReference>
<keyword evidence="4" id="KW-0808">Transferase</keyword>
<dbReference type="SUPFAM" id="SSF55874">
    <property type="entry name" value="ATPase domain of HSP90 chaperone/DNA topoisomerase II/histidine kinase"/>
    <property type="match status" value="1"/>
</dbReference>
<dbReference type="CDD" id="cd00082">
    <property type="entry name" value="HisKA"/>
    <property type="match status" value="1"/>
</dbReference>
<keyword evidence="6" id="KW-0902">Two-component regulatory system</keyword>
<dbReference type="SUPFAM" id="SSF47384">
    <property type="entry name" value="Homodimeric domain of signal transducing histidine kinase"/>
    <property type="match status" value="1"/>
</dbReference>
<dbReference type="SMART" id="SM00388">
    <property type="entry name" value="HisKA"/>
    <property type="match status" value="1"/>
</dbReference>
<feature type="domain" description="Histidine kinase" evidence="7">
    <location>
        <begin position="89"/>
        <end position="300"/>
    </location>
</feature>
<dbReference type="EC" id="2.7.13.3" evidence="2"/>
<dbReference type="Proteomes" id="UP000824130">
    <property type="component" value="Unassembled WGS sequence"/>
</dbReference>
<dbReference type="PANTHER" id="PTHR43711">
    <property type="entry name" value="TWO-COMPONENT HISTIDINE KINASE"/>
    <property type="match status" value="1"/>
</dbReference>
<dbReference type="Pfam" id="PF02518">
    <property type="entry name" value="HATPase_c"/>
    <property type="match status" value="1"/>
</dbReference>
<evidence type="ECO:0000313" key="8">
    <source>
        <dbReference type="EMBL" id="HIU96109.1"/>
    </source>
</evidence>
<reference evidence="8" key="1">
    <citation type="submission" date="2020-10" db="EMBL/GenBank/DDBJ databases">
        <authorList>
            <person name="Gilroy R."/>
        </authorList>
    </citation>
    <scope>NUCLEOTIDE SEQUENCE</scope>
    <source>
        <strain evidence="8">ChiSjej4B22-8349</strain>
    </source>
</reference>